<dbReference type="GO" id="GO:0034194">
    <property type="term" value="P:D-galactonate catabolic process"/>
    <property type="evidence" value="ECO:0007669"/>
    <property type="project" value="InterPro"/>
</dbReference>
<protein>
    <submittedName>
        <fullName evidence="2">2-dehydro-3-deoxygalactonokinase</fullName>
    </submittedName>
</protein>
<evidence type="ECO:0000313" key="2">
    <source>
        <dbReference type="EMBL" id="HJB10354.1"/>
    </source>
</evidence>
<reference evidence="2" key="1">
    <citation type="journal article" date="2021" name="PeerJ">
        <title>Extensive microbial diversity within the chicken gut microbiome revealed by metagenomics and culture.</title>
        <authorList>
            <person name="Gilroy R."/>
            <person name="Ravi A."/>
            <person name="Getino M."/>
            <person name="Pursley I."/>
            <person name="Horton D.L."/>
            <person name="Alikhan N.F."/>
            <person name="Baker D."/>
            <person name="Gharbi K."/>
            <person name="Hall N."/>
            <person name="Watson M."/>
            <person name="Adriaenssens E.M."/>
            <person name="Foster-Nyarko E."/>
            <person name="Jarju S."/>
            <person name="Secka A."/>
            <person name="Antonio M."/>
            <person name="Oren A."/>
            <person name="Chaudhuri R.R."/>
            <person name="La Ragione R."/>
            <person name="Hildebrand F."/>
            <person name="Pallen M.J."/>
        </authorList>
    </citation>
    <scope>NUCLEOTIDE SEQUENCE</scope>
    <source>
        <strain evidence="2">ChiHjej13B12-24818</strain>
    </source>
</reference>
<dbReference type="Gene3D" id="3.30.420.310">
    <property type="entry name" value="2-keto-3-deoxy-galactonokinase, C-terminal domain"/>
    <property type="match status" value="2"/>
</dbReference>
<evidence type="ECO:0000313" key="3">
    <source>
        <dbReference type="Proteomes" id="UP000823823"/>
    </source>
</evidence>
<dbReference type="AlphaFoldDB" id="A0A9D2RNH6"/>
<dbReference type="InterPro" id="IPR042258">
    <property type="entry name" value="DGOK_N"/>
</dbReference>
<dbReference type="Proteomes" id="UP000823823">
    <property type="component" value="Unassembled WGS sequence"/>
</dbReference>
<organism evidence="2 3">
    <name type="scientific">Candidatus Brachybacterium merdavium</name>
    <dbReference type="NCBI Taxonomy" id="2838513"/>
    <lineage>
        <taxon>Bacteria</taxon>
        <taxon>Bacillati</taxon>
        <taxon>Actinomycetota</taxon>
        <taxon>Actinomycetes</taxon>
        <taxon>Micrococcales</taxon>
        <taxon>Dermabacteraceae</taxon>
        <taxon>Brachybacterium</taxon>
    </lineage>
</organism>
<reference evidence="2" key="2">
    <citation type="submission" date="2021-04" db="EMBL/GenBank/DDBJ databases">
        <authorList>
            <person name="Gilroy R."/>
        </authorList>
    </citation>
    <scope>NUCLEOTIDE SEQUENCE</scope>
    <source>
        <strain evidence="2">ChiHjej13B12-24818</strain>
    </source>
</reference>
<gene>
    <name evidence="2" type="ORF">H9786_07450</name>
</gene>
<dbReference type="Gene3D" id="3.30.420.300">
    <property type="entry name" value="2-keto-3-deoxy-galactonokinase, substrate binding domain"/>
    <property type="match status" value="1"/>
</dbReference>
<evidence type="ECO:0000256" key="1">
    <source>
        <dbReference type="SAM" id="MobiDB-lite"/>
    </source>
</evidence>
<sequence>MSADAPALIAADWGTTSCRFALIGAGGTVLERATGRGILPVLADAAAGSDGPAASAAERAAVFEAELRAQAGEWLAQTPGIPVLMCGMIGSNTGWVDAGYREVPCEVVVDPADLTPVPLPGHPAWIVPGLLLPGRAPDIMRGEETQALGALLDAGDGADHLVIAPGTHSKWVRLRAGRVTGFRSYLTGELFTALREHTIIGHGIPQPPRAGGDTGPAASGDGAGAGEQGATGEVAADERTGERSAFAEGLDHAHGVAGPTGRPDAGAEPPATQTPGTAPAGAGPGELSRASLLHTVFSARTRVVAGDLDPAAVPAYLSGLLIGDEIADGLAAADVGPDTVVTVIGSADLAERYRGALARTGIAARVAGDDATLRGLLAIAEAAGWLDPAPRPGHSAEDGHTAEENA</sequence>
<feature type="compositionally biased region" description="Low complexity" evidence="1">
    <location>
        <begin position="266"/>
        <end position="281"/>
    </location>
</feature>
<comment type="caution">
    <text evidence="2">The sequence shown here is derived from an EMBL/GenBank/DDBJ whole genome shotgun (WGS) entry which is preliminary data.</text>
</comment>
<dbReference type="Pfam" id="PF05035">
    <property type="entry name" value="DGOK"/>
    <property type="match status" value="2"/>
</dbReference>
<accession>A0A9D2RNH6</accession>
<name>A0A9D2RNH6_9MICO</name>
<feature type="region of interest" description="Disordered" evidence="1">
    <location>
        <begin position="252"/>
        <end position="286"/>
    </location>
</feature>
<dbReference type="InterPro" id="IPR042257">
    <property type="entry name" value="DGOK_C"/>
</dbReference>
<dbReference type="EMBL" id="DWZH01000053">
    <property type="protein sequence ID" value="HJB10354.1"/>
    <property type="molecule type" value="Genomic_DNA"/>
</dbReference>
<dbReference type="GO" id="GO:0008671">
    <property type="term" value="F:2-dehydro-3-deoxygalactonokinase activity"/>
    <property type="evidence" value="ECO:0007669"/>
    <property type="project" value="InterPro"/>
</dbReference>
<dbReference type="InterPro" id="IPR007729">
    <property type="entry name" value="DGOK"/>
</dbReference>
<feature type="region of interest" description="Disordered" evidence="1">
    <location>
        <begin position="201"/>
        <end position="238"/>
    </location>
</feature>
<proteinExistence type="predicted"/>